<dbReference type="Proteomes" id="UP000762676">
    <property type="component" value="Unassembled WGS sequence"/>
</dbReference>
<reference evidence="1 2" key="1">
    <citation type="journal article" date="2021" name="Elife">
        <title>Chloroplast acquisition without the gene transfer in kleptoplastic sea slugs, Plakobranchus ocellatus.</title>
        <authorList>
            <person name="Maeda T."/>
            <person name="Takahashi S."/>
            <person name="Yoshida T."/>
            <person name="Shimamura S."/>
            <person name="Takaki Y."/>
            <person name="Nagai Y."/>
            <person name="Toyoda A."/>
            <person name="Suzuki Y."/>
            <person name="Arimoto A."/>
            <person name="Ishii H."/>
            <person name="Satoh N."/>
            <person name="Nishiyama T."/>
            <person name="Hasebe M."/>
            <person name="Maruyama T."/>
            <person name="Minagawa J."/>
            <person name="Obokata J."/>
            <person name="Shigenobu S."/>
        </authorList>
    </citation>
    <scope>NUCLEOTIDE SEQUENCE [LARGE SCALE GENOMIC DNA]</scope>
</reference>
<accession>A0AAV4FZN3</accession>
<protein>
    <submittedName>
        <fullName evidence="1">Uncharacterized protein</fullName>
    </submittedName>
</protein>
<proteinExistence type="predicted"/>
<name>A0AAV4FZN3_9GAST</name>
<keyword evidence="2" id="KW-1185">Reference proteome</keyword>
<dbReference type="AlphaFoldDB" id="A0AAV4FZN3"/>
<gene>
    <name evidence="1" type="ORF">ElyMa_005848600</name>
</gene>
<evidence type="ECO:0000313" key="2">
    <source>
        <dbReference type="Proteomes" id="UP000762676"/>
    </source>
</evidence>
<comment type="caution">
    <text evidence="1">The sequence shown here is derived from an EMBL/GenBank/DDBJ whole genome shotgun (WGS) entry which is preliminary data.</text>
</comment>
<dbReference type="EMBL" id="BMAT01011748">
    <property type="protein sequence ID" value="GFR78401.1"/>
    <property type="molecule type" value="Genomic_DNA"/>
</dbReference>
<evidence type="ECO:0000313" key="1">
    <source>
        <dbReference type="EMBL" id="GFR78401.1"/>
    </source>
</evidence>
<sequence>MTTILSHWYIHLGKSDLIQFQANEGTQSQSRDLGSVSEISKRSWFSKKLRRVSQNVRKKIATLNKAVKQNVKQLEEAIQTNIDGAKEVLKDEKVHDTIDKAKKLYDLYKLIDG</sequence>
<organism evidence="1 2">
    <name type="scientific">Elysia marginata</name>
    <dbReference type="NCBI Taxonomy" id="1093978"/>
    <lineage>
        <taxon>Eukaryota</taxon>
        <taxon>Metazoa</taxon>
        <taxon>Spiralia</taxon>
        <taxon>Lophotrochozoa</taxon>
        <taxon>Mollusca</taxon>
        <taxon>Gastropoda</taxon>
        <taxon>Heterobranchia</taxon>
        <taxon>Euthyneura</taxon>
        <taxon>Panpulmonata</taxon>
        <taxon>Sacoglossa</taxon>
        <taxon>Placobranchoidea</taxon>
        <taxon>Plakobranchidae</taxon>
        <taxon>Elysia</taxon>
    </lineage>
</organism>